<dbReference type="STRING" id="1123308.GCA_000380085_01999"/>
<dbReference type="AlphaFoldDB" id="A0A239SXE8"/>
<sequence>MKVQLTIADHILEDLVTIEVKTYTSRISQLVAYIQNLDQQIDRLTGKKGDEVHLLDLADIYRLVVDEKVVHIKTEKEDFTTNYRLYQVKDLLSSDFLQISQSEIINIKQLDHLQITPNGLVKLSLKNGDFTYSSRRYLKLIKEALGL</sequence>
<dbReference type="EMBL" id="LT906439">
    <property type="protein sequence ID" value="SNU90215.1"/>
    <property type="molecule type" value="Genomic_DNA"/>
</dbReference>
<dbReference type="InterPro" id="IPR007492">
    <property type="entry name" value="LytTR_DNA-bd_dom"/>
</dbReference>
<evidence type="ECO:0000256" key="3">
    <source>
        <dbReference type="ARBA" id="ARBA00023125"/>
    </source>
</evidence>
<dbReference type="GO" id="GO:0000156">
    <property type="term" value="F:phosphorelay response regulator activity"/>
    <property type="evidence" value="ECO:0007669"/>
    <property type="project" value="InterPro"/>
</dbReference>
<evidence type="ECO:0000259" key="5">
    <source>
        <dbReference type="PROSITE" id="PS50930"/>
    </source>
</evidence>
<proteinExistence type="predicted"/>
<dbReference type="PROSITE" id="PS50930">
    <property type="entry name" value="HTH_LYTTR"/>
    <property type="match status" value="1"/>
</dbReference>
<keyword evidence="7" id="KW-1185">Reference proteome</keyword>
<evidence type="ECO:0000256" key="1">
    <source>
        <dbReference type="ARBA" id="ARBA00022490"/>
    </source>
</evidence>
<organism evidence="6 7">
    <name type="scientific">Streptococcus merionis</name>
    <dbReference type="NCBI Taxonomy" id="400065"/>
    <lineage>
        <taxon>Bacteria</taxon>
        <taxon>Bacillati</taxon>
        <taxon>Bacillota</taxon>
        <taxon>Bacilli</taxon>
        <taxon>Lactobacillales</taxon>
        <taxon>Streptococcaceae</taxon>
        <taxon>Streptococcus</taxon>
    </lineage>
</organism>
<dbReference type="OrthoDB" id="9808614at2"/>
<evidence type="ECO:0000313" key="7">
    <source>
        <dbReference type="Proteomes" id="UP000215185"/>
    </source>
</evidence>
<dbReference type="Gene3D" id="2.40.50.1020">
    <property type="entry name" value="LytTr DNA-binding domain"/>
    <property type="match status" value="1"/>
</dbReference>
<dbReference type="Pfam" id="PF04397">
    <property type="entry name" value="LytTR"/>
    <property type="match status" value="1"/>
</dbReference>
<dbReference type="Proteomes" id="UP000215185">
    <property type="component" value="Chromosome 1"/>
</dbReference>
<keyword evidence="2" id="KW-0805">Transcription regulation</keyword>
<dbReference type="PANTHER" id="PTHR37299">
    <property type="entry name" value="TRANSCRIPTIONAL REGULATOR-RELATED"/>
    <property type="match status" value="1"/>
</dbReference>
<name>A0A239SXE8_9STRE</name>
<evidence type="ECO:0000313" key="6">
    <source>
        <dbReference type="EMBL" id="SNU90215.1"/>
    </source>
</evidence>
<feature type="domain" description="HTH LytTR-type" evidence="5">
    <location>
        <begin position="44"/>
        <end position="147"/>
    </location>
</feature>
<dbReference type="RefSeq" id="WP_018374541.1">
    <property type="nucleotide sequence ID" value="NZ_LT906439.1"/>
</dbReference>
<dbReference type="SMART" id="SM00850">
    <property type="entry name" value="LytTR"/>
    <property type="match status" value="1"/>
</dbReference>
<dbReference type="InterPro" id="IPR046947">
    <property type="entry name" value="LytR-like"/>
</dbReference>
<gene>
    <name evidence="6" type="ORF">SAMEA4412692_01776</name>
</gene>
<keyword evidence="1" id="KW-0963">Cytoplasm</keyword>
<dbReference type="eggNOG" id="COG3279">
    <property type="taxonomic scope" value="Bacteria"/>
</dbReference>
<accession>A0A239SXE8</accession>
<reference evidence="6 7" key="1">
    <citation type="submission" date="2017-06" db="EMBL/GenBank/DDBJ databases">
        <authorList>
            <consortium name="Pathogen Informatics"/>
        </authorList>
    </citation>
    <scope>NUCLEOTIDE SEQUENCE [LARGE SCALE GENOMIC DNA]</scope>
    <source>
        <strain evidence="6 7">NCTC13788</strain>
    </source>
</reference>
<dbReference type="GO" id="GO:0003677">
    <property type="term" value="F:DNA binding"/>
    <property type="evidence" value="ECO:0007669"/>
    <property type="project" value="UniProtKB-KW"/>
</dbReference>
<protein>
    <submittedName>
        <fullName evidence="6">Response regulator</fullName>
    </submittedName>
</protein>
<keyword evidence="4" id="KW-0804">Transcription</keyword>
<dbReference type="PANTHER" id="PTHR37299:SF2">
    <property type="entry name" value="HTH LYTTR-TYPE DOMAIN-CONTAINING PROTEIN"/>
    <property type="match status" value="1"/>
</dbReference>
<keyword evidence="3" id="KW-0238">DNA-binding</keyword>
<dbReference type="KEGG" id="smen:SAMEA4412692_1776"/>
<evidence type="ECO:0000256" key="2">
    <source>
        <dbReference type="ARBA" id="ARBA00023015"/>
    </source>
</evidence>
<evidence type="ECO:0000256" key="4">
    <source>
        <dbReference type="ARBA" id="ARBA00023163"/>
    </source>
</evidence>